<feature type="region of interest" description="Disordered" evidence="1">
    <location>
        <begin position="1"/>
        <end position="259"/>
    </location>
</feature>
<proteinExistence type="predicted"/>
<protein>
    <submittedName>
        <fullName evidence="2">Uncharacterized protein</fullName>
    </submittedName>
</protein>
<feature type="non-terminal residue" evidence="2">
    <location>
        <position position="259"/>
    </location>
</feature>
<organism evidence="2">
    <name type="scientific">uncultured Gemmatimonadota bacterium</name>
    <dbReference type="NCBI Taxonomy" id="203437"/>
    <lineage>
        <taxon>Bacteria</taxon>
        <taxon>Pseudomonadati</taxon>
        <taxon>Gemmatimonadota</taxon>
        <taxon>environmental samples</taxon>
    </lineage>
</organism>
<accession>A0A6J4MAP2</accession>
<evidence type="ECO:0000313" key="2">
    <source>
        <dbReference type="EMBL" id="CAA9354652.1"/>
    </source>
</evidence>
<feature type="compositionally biased region" description="Low complexity" evidence="1">
    <location>
        <begin position="120"/>
        <end position="132"/>
    </location>
</feature>
<reference evidence="2" key="1">
    <citation type="submission" date="2020-02" db="EMBL/GenBank/DDBJ databases">
        <authorList>
            <person name="Meier V. D."/>
        </authorList>
    </citation>
    <scope>NUCLEOTIDE SEQUENCE</scope>
    <source>
        <strain evidence="2">AVDCRST_MAG89</strain>
    </source>
</reference>
<feature type="compositionally biased region" description="Basic and acidic residues" evidence="1">
    <location>
        <begin position="139"/>
        <end position="178"/>
    </location>
</feature>
<feature type="non-terminal residue" evidence="2">
    <location>
        <position position="1"/>
    </location>
</feature>
<feature type="compositionally biased region" description="Basic and acidic residues" evidence="1">
    <location>
        <begin position="205"/>
        <end position="218"/>
    </location>
</feature>
<dbReference type="AlphaFoldDB" id="A0A6J4MAP2"/>
<dbReference type="EMBL" id="CADCTV010000700">
    <property type="protein sequence ID" value="CAA9354652.1"/>
    <property type="molecule type" value="Genomic_DNA"/>
</dbReference>
<feature type="compositionally biased region" description="Basic residues" evidence="1">
    <location>
        <begin position="28"/>
        <end position="47"/>
    </location>
</feature>
<name>A0A6J4MAP2_9BACT</name>
<gene>
    <name evidence="2" type="ORF">AVDCRST_MAG89-3346</name>
</gene>
<evidence type="ECO:0000256" key="1">
    <source>
        <dbReference type="SAM" id="MobiDB-lite"/>
    </source>
</evidence>
<sequence length="259" mass="27025">ETPYPSSVAGAAPAFRHPGRGPGAPRARPGRRRRQARPARAHQRVDRRRAGGGPGRDRCRRNVLHRAPRDGAGAPAGGAHGIRGHRHTAGAGGALRDAGRRRAGGGGGAADRAADRRGAHPAAAAAVAGDVGLLQPRGPGDRTVPEARGDRAPLQHEPRPGDRPDSGNHADRPGDRVRPLVHHGSHPAHPEGPGYPLPAAGVPGRHADGVRPVRPERLHRARAPGSRGGVHGRVADSHRVQRQRSGVRRDPAVEPQGTL</sequence>